<dbReference type="Proteomes" id="UP001219605">
    <property type="component" value="Chromosome"/>
</dbReference>
<reference evidence="3 4" key="1">
    <citation type="submission" date="2023-02" db="EMBL/GenBank/DDBJ databases">
        <authorList>
            <person name="Mo P."/>
        </authorList>
    </citation>
    <scope>NUCLEOTIDE SEQUENCE [LARGE SCALE GENOMIC DNA]</scope>
    <source>
        <strain evidence="3 4">HUAS 3</strain>
    </source>
</reference>
<sequence>MPEPDDARLGAEFEAYRARILASVDPAGPVDVRRTVRRRHQRRVATVAAVTVAAVALPIAGFAALARHDDPPPTPGQTTPAPLPTTPPTSAVPDPTRTPSSSPTGPDGLITRAQLLATRLDLPDWEPGPACPAESVRLAGDDDTPGTVFLAGLDHGDVDRDGVVETVVRLQCVRPYGGLGQVVALERNAQGGIVVLARVMHTDVDTPEVLDAVEVRDDGTVRVRITDRLPGAPGPRQTLWRTYRWTGDGFVHSGGPTGWPVAPGASGTPTGTAPPGRPPLTVTATDLVYEPAADVGGYRGTSTVTVVNTSSRTIQHPMVTFPTSETDHPVHAEWTDCPTGVGRPDRLTCVTRPMAPGEKRRIVFPFSSTDAGPARKVVVLVQEGTGDEDATPVSGSSIRTTFTASFAD</sequence>
<keyword evidence="2" id="KW-0812">Transmembrane</keyword>
<evidence type="ECO:0000256" key="2">
    <source>
        <dbReference type="SAM" id="Phobius"/>
    </source>
</evidence>
<keyword evidence="4" id="KW-1185">Reference proteome</keyword>
<proteinExistence type="predicted"/>
<feature type="transmembrane region" description="Helical" evidence="2">
    <location>
        <begin position="44"/>
        <end position="65"/>
    </location>
</feature>
<feature type="compositionally biased region" description="Low complexity" evidence="1">
    <location>
        <begin position="93"/>
        <end position="108"/>
    </location>
</feature>
<gene>
    <name evidence="3" type="ORF">PVK37_02855</name>
</gene>
<accession>A0ABY7ZTR6</accession>
<organism evidence="3 4">
    <name type="scientific">Micromonospora cathayae</name>
    <dbReference type="NCBI Taxonomy" id="3028804"/>
    <lineage>
        <taxon>Bacteria</taxon>
        <taxon>Bacillati</taxon>
        <taxon>Actinomycetota</taxon>
        <taxon>Actinomycetes</taxon>
        <taxon>Micromonosporales</taxon>
        <taxon>Micromonosporaceae</taxon>
        <taxon>Micromonospora</taxon>
    </lineage>
</organism>
<keyword evidence="2" id="KW-0472">Membrane</keyword>
<evidence type="ECO:0000256" key="1">
    <source>
        <dbReference type="SAM" id="MobiDB-lite"/>
    </source>
</evidence>
<dbReference type="RefSeq" id="WP_275032118.1">
    <property type="nucleotide sequence ID" value="NZ_CP118615.1"/>
</dbReference>
<name>A0ABY7ZTR6_9ACTN</name>
<feature type="region of interest" description="Disordered" evidence="1">
    <location>
        <begin position="66"/>
        <end position="109"/>
    </location>
</feature>
<protein>
    <submittedName>
        <fullName evidence="3">Uncharacterized protein</fullName>
    </submittedName>
</protein>
<evidence type="ECO:0000313" key="3">
    <source>
        <dbReference type="EMBL" id="WDZ85418.1"/>
    </source>
</evidence>
<evidence type="ECO:0000313" key="4">
    <source>
        <dbReference type="Proteomes" id="UP001219605"/>
    </source>
</evidence>
<dbReference type="EMBL" id="CP118615">
    <property type="protein sequence ID" value="WDZ85418.1"/>
    <property type="molecule type" value="Genomic_DNA"/>
</dbReference>
<keyword evidence="2" id="KW-1133">Transmembrane helix</keyword>